<evidence type="ECO:0000313" key="2">
    <source>
        <dbReference type="EMBL" id="KKS84237.1"/>
    </source>
</evidence>
<sequence length="94" mass="10539">MGNSFIEAMAAGLPVIATPVGGIVDFLKDGETGLFVEPKSPRLIAFQVQKLLSDRVLRHKLIINAKRMVIEKYDWDLIAKEMKTRIFDLPAADR</sequence>
<proteinExistence type="predicted"/>
<name>A0A0G1CFD2_9BACT</name>
<dbReference type="EMBL" id="LCFD01000034">
    <property type="protein sequence ID" value="KKS84237.1"/>
    <property type="molecule type" value="Genomic_DNA"/>
</dbReference>
<dbReference type="AlphaFoldDB" id="A0A0G1CFD2"/>
<dbReference type="CDD" id="cd03801">
    <property type="entry name" value="GT4_PimA-like"/>
    <property type="match status" value="1"/>
</dbReference>
<organism evidence="2 3">
    <name type="scientific">Candidatus Gottesmanbacteria bacterium GW2011_GWB1_43_11</name>
    <dbReference type="NCBI Taxonomy" id="1618446"/>
    <lineage>
        <taxon>Bacteria</taxon>
        <taxon>Candidatus Gottesmaniibacteriota</taxon>
    </lineage>
</organism>
<dbReference type="PANTHER" id="PTHR12526">
    <property type="entry name" value="GLYCOSYLTRANSFERASE"/>
    <property type="match status" value="1"/>
</dbReference>
<evidence type="ECO:0000313" key="3">
    <source>
        <dbReference type="Proteomes" id="UP000034050"/>
    </source>
</evidence>
<gene>
    <name evidence="2" type="ORF">UV61_C0034G0001</name>
</gene>
<dbReference type="Proteomes" id="UP000034050">
    <property type="component" value="Unassembled WGS sequence"/>
</dbReference>
<feature type="non-terminal residue" evidence="2">
    <location>
        <position position="1"/>
    </location>
</feature>
<protein>
    <recommendedName>
        <fullName evidence="1">Glycosyl transferase family 1 domain-containing protein</fullName>
    </recommendedName>
</protein>
<accession>A0A0G1CFD2</accession>
<evidence type="ECO:0000259" key="1">
    <source>
        <dbReference type="Pfam" id="PF00534"/>
    </source>
</evidence>
<feature type="domain" description="Glycosyl transferase family 1" evidence="1">
    <location>
        <begin position="2"/>
        <end position="67"/>
    </location>
</feature>
<dbReference type="Gene3D" id="3.40.50.2000">
    <property type="entry name" value="Glycogen Phosphorylase B"/>
    <property type="match status" value="2"/>
</dbReference>
<comment type="caution">
    <text evidence="2">The sequence shown here is derived from an EMBL/GenBank/DDBJ whole genome shotgun (WGS) entry which is preliminary data.</text>
</comment>
<dbReference type="SUPFAM" id="SSF53756">
    <property type="entry name" value="UDP-Glycosyltransferase/glycogen phosphorylase"/>
    <property type="match status" value="1"/>
</dbReference>
<reference evidence="2 3" key="1">
    <citation type="journal article" date="2015" name="Nature">
        <title>rRNA introns, odd ribosomes, and small enigmatic genomes across a large radiation of phyla.</title>
        <authorList>
            <person name="Brown C.T."/>
            <person name="Hug L.A."/>
            <person name="Thomas B.C."/>
            <person name="Sharon I."/>
            <person name="Castelle C.J."/>
            <person name="Singh A."/>
            <person name="Wilkins M.J."/>
            <person name="Williams K.H."/>
            <person name="Banfield J.F."/>
        </authorList>
    </citation>
    <scope>NUCLEOTIDE SEQUENCE [LARGE SCALE GENOMIC DNA]</scope>
</reference>
<dbReference type="Pfam" id="PF00534">
    <property type="entry name" value="Glycos_transf_1"/>
    <property type="match status" value="1"/>
</dbReference>
<dbReference type="PANTHER" id="PTHR12526:SF625">
    <property type="entry name" value="PHOSPHATIDYLINOSITOL GLYCAN-CLASS A"/>
    <property type="match status" value="1"/>
</dbReference>
<dbReference type="STRING" id="1618446.UV61_C0034G0001"/>
<dbReference type="GO" id="GO:0016757">
    <property type="term" value="F:glycosyltransferase activity"/>
    <property type="evidence" value="ECO:0007669"/>
    <property type="project" value="InterPro"/>
</dbReference>
<dbReference type="InterPro" id="IPR001296">
    <property type="entry name" value="Glyco_trans_1"/>
</dbReference>